<dbReference type="InterPro" id="IPR036388">
    <property type="entry name" value="WH-like_DNA-bd_sf"/>
</dbReference>
<sequence length="67" mass="7630">MENRSQNLISINPDIRFGKPTITGTRICVSDILLWLLKGMSFDEIIEDFPQLKKEHILAALVFASQI</sequence>
<dbReference type="Proteomes" id="UP000184216">
    <property type="component" value="Unassembled WGS sequence"/>
</dbReference>
<accession>A0AB36NUZ8</accession>
<dbReference type="PANTHER" id="PTHR34849:SF3">
    <property type="entry name" value="SSR2962 PROTEIN"/>
    <property type="match status" value="1"/>
</dbReference>
<dbReference type="EMBL" id="FRBX01000003">
    <property type="protein sequence ID" value="SHM51628.1"/>
    <property type="molecule type" value="Genomic_DNA"/>
</dbReference>
<dbReference type="RefSeq" id="WP_073395398.1">
    <property type="nucleotide sequence ID" value="NZ_CP130042.1"/>
</dbReference>
<dbReference type="InterPro" id="IPR007367">
    <property type="entry name" value="DUF433"/>
</dbReference>
<dbReference type="AlphaFoldDB" id="A0AB36NUZ8"/>
<dbReference type="InterPro" id="IPR009057">
    <property type="entry name" value="Homeodomain-like_sf"/>
</dbReference>
<comment type="caution">
    <text evidence="1">The sequence shown here is derived from an EMBL/GenBank/DDBJ whole genome shotgun (WGS) entry which is preliminary data.</text>
</comment>
<evidence type="ECO:0000313" key="1">
    <source>
        <dbReference type="EMBL" id="OXA99994.1"/>
    </source>
</evidence>
<keyword evidence="3" id="KW-1185">Reference proteome</keyword>
<reference evidence="1 4" key="1">
    <citation type="submission" date="2016-11" db="EMBL/GenBank/DDBJ databases">
        <title>Whole genomes of Flavobacteriaceae.</title>
        <authorList>
            <person name="Stine C."/>
            <person name="Li C."/>
            <person name="Tadesse D."/>
        </authorList>
    </citation>
    <scope>NUCLEOTIDE SEQUENCE [LARGE SCALE GENOMIC DNA]</scope>
    <source>
        <strain evidence="1 4">ATCC 19366</strain>
    </source>
</reference>
<organism evidence="1 4">
    <name type="scientific">Flavobacterium pectinovorum</name>
    <dbReference type="NCBI Taxonomy" id="29533"/>
    <lineage>
        <taxon>Bacteria</taxon>
        <taxon>Pseudomonadati</taxon>
        <taxon>Bacteroidota</taxon>
        <taxon>Flavobacteriia</taxon>
        <taxon>Flavobacteriales</taxon>
        <taxon>Flavobacteriaceae</taxon>
        <taxon>Flavobacterium</taxon>
    </lineage>
</organism>
<protein>
    <submittedName>
        <fullName evidence="2">Uncharacterized conserved protein, DUF433 family</fullName>
    </submittedName>
</protein>
<dbReference type="Proteomes" id="UP000198431">
    <property type="component" value="Unassembled WGS sequence"/>
</dbReference>
<name>A0AB36NUZ8_9FLAO</name>
<evidence type="ECO:0000313" key="4">
    <source>
        <dbReference type="Proteomes" id="UP000198431"/>
    </source>
</evidence>
<dbReference type="Gene3D" id="1.10.10.10">
    <property type="entry name" value="Winged helix-like DNA-binding domain superfamily/Winged helix DNA-binding domain"/>
    <property type="match status" value="1"/>
</dbReference>
<dbReference type="EMBL" id="MUHB01000025">
    <property type="protein sequence ID" value="OXA99994.1"/>
    <property type="molecule type" value="Genomic_DNA"/>
</dbReference>
<gene>
    <name evidence="1" type="ORF">B0A72_20690</name>
    <name evidence="2" type="ORF">SAMN05444387_2695</name>
</gene>
<dbReference type="PANTHER" id="PTHR34849">
    <property type="entry name" value="SSL5025 PROTEIN"/>
    <property type="match status" value="1"/>
</dbReference>
<dbReference type="SUPFAM" id="SSF46689">
    <property type="entry name" value="Homeodomain-like"/>
    <property type="match status" value="1"/>
</dbReference>
<evidence type="ECO:0000313" key="3">
    <source>
        <dbReference type="Proteomes" id="UP000184216"/>
    </source>
</evidence>
<evidence type="ECO:0000313" key="2">
    <source>
        <dbReference type="EMBL" id="SHM51628.1"/>
    </source>
</evidence>
<proteinExistence type="predicted"/>
<dbReference type="Pfam" id="PF04255">
    <property type="entry name" value="DUF433"/>
    <property type="match status" value="1"/>
</dbReference>
<reference evidence="2 3" key="2">
    <citation type="submission" date="2016-11" db="EMBL/GenBank/DDBJ databases">
        <authorList>
            <person name="Varghese N."/>
            <person name="Submissions S."/>
        </authorList>
    </citation>
    <scope>NUCLEOTIDE SEQUENCE [LARGE SCALE GENOMIC DNA]</scope>
    <source>
        <strain evidence="2 3">DSM 6368</strain>
    </source>
</reference>